<reference evidence="2" key="1">
    <citation type="submission" date="2013-12" db="EMBL/GenBank/DDBJ databases">
        <authorList>
            <person name="Genoscope - CEA"/>
        </authorList>
    </citation>
    <scope>NUCLEOTIDE SEQUENCE</scope>
    <source>
        <strain evidence="2">CBS 1993</strain>
    </source>
</reference>
<dbReference type="Gene3D" id="3.40.50.1240">
    <property type="entry name" value="Phosphoglycerate mutase-like"/>
    <property type="match status" value="1"/>
</dbReference>
<dbReference type="SUPFAM" id="SSF53254">
    <property type="entry name" value="Phosphoglycerate mutase-like"/>
    <property type="match status" value="1"/>
</dbReference>
<organism evidence="2 3">
    <name type="scientific">Kuraishia capsulata CBS 1993</name>
    <dbReference type="NCBI Taxonomy" id="1382522"/>
    <lineage>
        <taxon>Eukaryota</taxon>
        <taxon>Fungi</taxon>
        <taxon>Dikarya</taxon>
        <taxon>Ascomycota</taxon>
        <taxon>Saccharomycotina</taxon>
        <taxon>Pichiomycetes</taxon>
        <taxon>Pichiales</taxon>
        <taxon>Pichiaceae</taxon>
        <taxon>Kuraishia</taxon>
    </lineage>
</organism>
<dbReference type="InterPro" id="IPR029033">
    <property type="entry name" value="His_PPase_superfam"/>
</dbReference>
<reference evidence="2" key="2">
    <citation type="submission" date="2014-02" db="EMBL/GenBank/DDBJ databases">
        <title>Complete DNA sequence of /Kuraishia capsulata/ illustrates novel genomic features among budding yeasts (/Saccharomycotina/).</title>
        <authorList>
            <person name="Morales L."/>
            <person name="Noel B."/>
            <person name="Porcel B."/>
            <person name="Marcet-Houben M."/>
            <person name="Hullo M-F."/>
            <person name="Sacerdot C."/>
            <person name="Tekaia F."/>
            <person name="Leh-Louis V."/>
            <person name="Despons L."/>
            <person name="Khanna V."/>
            <person name="Aury J-M."/>
            <person name="Barbe V."/>
            <person name="Couloux A."/>
            <person name="Labadie K."/>
            <person name="Pelletier E."/>
            <person name="Souciet J-L."/>
            <person name="Boekhout T."/>
            <person name="Gabaldon T."/>
            <person name="Wincker P."/>
            <person name="Dujon B."/>
        </authorList>
    </citation>
    <scope>NUCLEOTIDE SEQUENCE</scope>
    <source>
        <strain evidence="2">CBS 1993</strain>
    </source>
</reference>
<evidence type="ECO:0000313" key="2">
    <source>
        <dbReference type="EMBL" id="CDK24068.1"/>
    </source>
</evidence>
<keyword evidence="1" id="KW-0732">Signal</keyword>
<evidence type="ECO:0008006" key="4">
    <source>
        <dbReference type="Google" id="ProtNLM"/>
    </source>
</evidence>
<gene>
    <name evidence="2" type="ORF">KUCA_T00000028001</name>
</gene>
<dbReference type="HOGENOM" id="CLU_039184_0_2_1"/>
<dbReference type="EMBL" id="HG793125">
    <property type="protein sequence ID" value="CDK24068.1"/>
    <property type="molecule type" value="Genomic_DNA"/>
</dbReference>
<proteinExistence type="predicted"/>
<dbReference type="PANTHER" id="PTHR48100">
    <property type="entry name" value="BROAD-SPECIFICITY PHOSPHATASE YOR283W-RELATED"/>
    <property type="match status" value="1"/>
</dbReference>
<dbReference type="CDD" id="cd07067">
    <property type="entry name" value="HP_PGM_like"/>
    <property type="match status" value="1"/>
</dbReference>
<dbReference type="OrthoDB" id="496981at2759"/>
<name>W6MFG5_9ASCO</name>
<dbReference type="PANTHER" id="PTHR48100:SF1">
    <property type="entry name" value="HISTIDINE PHOSPHATASE FAMILY PROTEIN-RELATED"/>
    <property type="match status" value="1"/>
</dbReference>
<keyword evidence="3" id="KW-1185">Reference proteome</keyword>
<dbReference type="AlphaFoldDB" id="W6MFG5"/>
<dbReference type="GO" id="GO:0005737">
    <property type="term" value="C:cytoplasm"/>
    <property type="evidence" value="ECO:0007669"/>
    <property type="project" value="TreeGrafter"/>
</dbReference>
<dbReference type="InterPro" id="IPR050275">
    <property type="entry name" value="PGM_Phosphatase"/>
</dbReference>
<dbReference type="Pfam" id="PF00300">
    <property type="entry name" value="His_Phos_1"/>
    <property type="match status" value="1"/>
</dbReference>
<dbReference type="GeneID" id="34517474"/>
<dbReference type="SMART" id="SM00855">
    <property type="entry name" value="PGAM"/>
    <property type="match status" value="1"/>
</dbReference>
<accession>W6MFG5</accession>
<dbReference type="Proteomes" id="UP000019384">
    <property type="component" value="Unassembled WGS sequence"/>
</dbReference>
<sequence>MNFTASIALFLSLVSVAWATTNRFPESNWGTSRYGTFTSVSGFFLQSDSSTNATSFDFNDNLGLKPNYTWNSFKNAIEELNANSNETTSYKVIFFGRHGEGYHNVAESYYGTPAWNCYWSLLTGNGTSTWGPDAGLTPKGVFQAQNNSDLIKSLLPYGFPLPQNFYSSPMTRAADTLTYTWNDIALKTGFVSPIFKESLRETIGLHRCDERRSKTYLKERYPDFQFENGFVEDDLLWTKDTQEPDGAKVLRLTSFLNDLWASDPSTYVSVTAHSGVGSALLSAVGHRSFSLSTGAIIPIVVRRDSILGFVPPSNATTVSVGTSATAPSCTVSIGSLASSKTASLYSQFSKDYYQTESYSVLTVTSISTTTATVTAAISTN</sequence>
<evidence type="ECO:0000313" key="3">
    <source>
        <dbReference type="Proteomes" id="UP000019384"/>
    </source>
</evidence>
<feature type="chain" id="PRO_5004880163" description="GPI anchored protein" evidence="1">
    <location>
        <begin position="20"/>
        <end position="380"/>
    </location>
</feature>
<dbReference type="RefSeq" id="XP_022456086.1">
    <property type="nucleotide sequence ID" value="XM_022604526.1"/>
</dbReference>
<protein>
    <recommendedName>
        <fullName evidence="4">GPI anchored protein</fullName>
    </recommendedName>
</protein>
<dbReference type="InterPro" id="IPR013078">
    <property type="entry name" value="His_Pase_superF_clade-1"/>
</dbReference>
<feature type="signal peptide" evidence="1">
    <location>
        <begin position="1"/>
        <end position="19"/>
    </location>
</feature>
<dbReference type="GO" id="GO:0016791">
    <property type="term" value="F:phosphatase activity"/>
    <property type="evidence" value="ECO:0007669"/>
    <property type="project" value="TreeGrafter"/>
</dbReference>
<evidence type="ECO:0000256" key="1">
    <source>
        <dbReference type="SAM" id="SignalP"/>
    </source>
</evidence>